<dbReference type="InterPro" id="IPR036457">
    <property type="entry name" value="PPM-type-like_dom_sf"/>
</dbReference>
<dbReference type="PANTHER" id="PTHR43156">
    <property type="entry name" value="STAGE II SPORULATION PROTEIN E-RELATED"/>
    <property type="match status" value="1"/>
</dbReference>
<evidence type="ECO:0000256" key="2">
    <source>
        <dbReference type="SAM" id="MobiDB-lite"/>
    </source>
</evidence>
<proteinExistence type="predicted"/>
<feature type="region of interest" description="Disordered" evidence="2">
    <location>
        <begin position="1"/>
        <end position="20"/>
    </location>
</feature>
<dbReference type="InterPro" id="IPR052016">
    <property type="entry name" value="Bact_Sigma-Reg"/>
</dbReference>
<dbReference type="SMART" id="SM00331">
    <property type="entry name" value="PP2C_SIG"/>
    <property type="match status" value="1"/>
</dbReference>
<dbReference type="InterPro" id="IPR001932">
    <property type="entry name" value="PPM-type_phosphatase-like_dom"/>
</dbReference>
<dbReference type="EMBL" id="BMNA01000006">
    <property type="protein sequence ID" value="GGM08977.1"/>
    <property type="molecule type" value="Genomic_DNA"/>
</dbReference>
<keyword evidence="1" id="KW-0378">Hydrolase</keyword>
<dbReference type="Gene3D" id="3.60.40.10">
    <property type="entry name" value="PPM-type phosphatase domain"/>
    <property type="match status" value="1"/>
</dbReference>
<dbReference type="RefSeq" id="WP_188943069.1">
    <property type="nucleotide sequence ID" value="NZ_BMNA01000006.1"/>
</dbReference>
<organism evidence="4 5">
    <name type="scientific">Nakamurella endophytica</name>
    <dbReference type="NCBI Taxonomy" id="1748367"/>
    <lineage>
        <taxon>Bacteria</taxon>
        <taxon>Bacillati</taxon>
        <taxon>Actinomycetota</taxon>
        <taxon>Actinomycetes</taxon>
        <taxon>Nakamurellales</taxon>
        <taxon>Nakamurellaceae</taxon>
        <taxon>Nakamurella</taxon>
    </lineage>
</organism>
<feature type="domain" description="PPM-type phosphatase" evidence="3">
    <location>
        <begin position="230"/>
        <end position="442"/>
    </location>
</feature>
<evidence type="ECO:0000259" key="3">
    <source>
        <dbReference type="PROSITE" id="PS51746"/>
    </source>
</evidence>
<accession>A0A917WJ57</accession>
<reference evidence="4" key="2">
    <citation type="submission" date="2020-09" db="EMBL/GenBank/DDBJ databases">
        <authorList>
            <person name="Sun Q."/>
            <person name="Zhou Y."/>
        </authorList>
    </citation>
    <scope>NUCLEOTIDE SEQUENCE</scope>
    <source>
        <strain evidence="4">CGMCC 4.7308</strain>
    </source>
</reference>
<keyword evidence="5" id="KW-1185">Reference proteome</keyword>
<dbReference type="PROSITE" id="PS51746">
    <property type="entry name" value="PPM_2"/>
    <property type="match status" value="1"/>
</dbReference>
<feature type="compositionally biased region" description="Low complexity" evidence="2">
    <location>
        <begin position="1"/>
        <end position="10"/>
    </location>
</feature>
<reference evidence="4" key="1">
    <citation type="journal article" date="2014" name="Int. J. Syst. Evol. Microbiol.">
        <title>Complete genome sequence of Corynebacterium casei LMG S-19264T (=DSM 44701T), isolated from a smear-ripened cheese.</title>
        <authorList>
            <consortium name="US DOE Joint Genome Institute (JGI-PGF)"/>
            <person name="Walter F."/>
            <person name="Albersmeier A."/>
            <person name="Kalinowski J."/>
            <person name="Ruckert C."/>
        </authorList>
    </citation>
    <scope>NUCLEOTIDE SEQUENCE</scope>
    <source>
        <strain evidence="4">CGMCC 4.7308</strain>
    </source>
</reference>
<dbReference type="PANTHER" id="PTHR43156:SF2">
    <property type="entry name" value="STAGE II SPORULATION PROTEIN E"/>
    <property type="match status" value="1"/>
</dbReference>
<dbReference type="SUPFAM" id="SSF81606">
    <property type="entry name" value="PP2C-like"/>
    <property type="match status" value="1"/>
</dbReference>
<protein>
    <recommendedName>
        <fullName evidence="3">PPM-type phosphatase domain-containing protein</fullName>
    </recommendedName>
</protein>
<dbReference type="AlphaFoldDB" id="A0A917WJ57"/>
<dbReference type="Pfam" id="PF07228">
    <property type="entry name" value="SpoIIE"/>
    <property type="match status" value="1"/>
</dbReference>
<dbReference type="Proteomes" id="UP000655208">
    <property type="component" value="Unassembled WGS sequence"/>
</dbReference>
<evidence type="ECO:0000256" key="1">
    <source>
        <dbReference type="ARBA" id="ARBA00022801"/>
    </source>
</evidence>
<evidence type="ECO:0000313" key="5">
    <source>
        <dbReference type="Proteomes" id="UP000655208"/>
    </source>
</evidence>
<gene>
    <name evidence="4" type="ORF">GCM10011594_31090</name>
</gene>
<dbReference type="GO" id="GO:0016791">
    <property type="term" value="F:phosphatase activity"/>
    <property type="evidence" value="ECO:0007669"/>
    <property type="project" value="TreeGrafter"/>
</dbReference>
<sequence>MSSALSSAVAGPGGAGPLESALARLTDPAGSDADRREAADGIRDLVQDMTLAQHEITGALIAVQDRMTALRALTQINVESLGEAEADVRMLTEARTMTDSDTVVLVGDDTHLYAGPDPEAAAALVRLVRDQLAAPRQVPIAVTDGGATVVAVLRQPDPFRRALGFARDGWAFTTGDLQLVEAVMSATDMMQTLTRMHLEAVERAAIAQEHQAASSLAQAVLAQPLPRVDGVELFCSSMPASLAGGDFHVFAVVDGRLWFAVGDVAGKGLPAAIVMSRAVSATRVALRTSLDPGAAVAAVSAELYDYLGDVGVFVTLVVGVLDPADGTVRACNAGHSPVLVRQQGRVRPVAADTAPVGVLEIEDPTVTELRLAPGDALLVGSDGLAEQEDGAGELFGYVRLEQVLAGGPSSAEELGRQVLAAVAGHADGTAPSDDCTLVVLTPSGAVAR</sequence>
<evidence type="ECO:0000313" key="4">
    <source>
        <dbReference type="EMBL" id="GGM08977.1"/>
    </source>
</evidence>
<name>A0A917WJ57_9ACTN</name>
<comment type="caution">
    <text evidence="4">The sequence shown here is derived from an EMBL/GenBank/DDBJ whole genome shotgun (WGS) entry which is preliminary data.</text>
</comment>